<dbReference type="EMBL" id="AZDV01000026">
    <property type="protein sequence ID" value="KRK94230.1"/>
    <property type="molecule type" value="Genomic_DNA"/>
</dbReference>
<proteinExistence type="predicted"/>
<dbReference type="AlphaFoldDB" id="A0A0R1LEK4"/>
<reference evidence="1 2" key="1">
    <citation type="journal article" date="2015" name="Genome Announc.">
        <title>Expanding the biotechnology potential of lactobacilli through comparative genomics of 213 strains and associated genera.</title>
        <authorList>
            <person name="Sun Z."/>
            <person name="Harris H.M."/>
            <person name="McCann A."/>
            <person name="Guo C."/>
            <person name="Argimon S."/>
            <person name="Zhang W."/>
            <person name="Yang X."/>
            <person name="Jeffery I.B."/>
            <person name="Cooney J.C."/>
            <person name="Kagawa T.F."/>
            <person name="Liu W."/>
            <person name="Song Y."/>
            <person name="Salvetti E."/>
            <person name="Wrobel A."/>
            <person name="Rasinkangas P."/>
            <person name="Parkhill J."/>
            <person name="Rea M.C."/>
            <person name="O'Sullivan O."/>
            <person name="Ritari J."/>
            <person name="Douillard F.P."/>
            <person name="Paul Ross R."/>
            <person name="Yang R."/>
            <person name="Briner A.E."/>
            <person name="Felis G.E."/>
            <person name="de Vos W.M."/>
            <person name="Barrangou R."/>
            <person name="Klaenhammer T.R."/>
            <person name="Caufield P.W."/>
            <person name="Cui Y."/>
            <person name="Zhang H."/>
            <person name="O'Toole P.W."/>
        </authorList>
    </citation>
    <scope>NUCLEOTIDE SEQUENCE [LARGE SCALE GENOMIC DNA]</scope>
    <source>
        <strain evidence="1 2">DSM 19394</strain>
    </source>
</reference>
<keyword evidence="2" id="KW-1185">Reference proteome</keyword>
<organism evidence="1 2">
    <name type="scientific">Levilactobacillus acidifarinae DSM 19394 = JCM 15949</name>
    <dbReference type="NCBI Taxonomy" id="1423715"/>
    <lineage>
        <taxon>Bacteria</taxon>
        <taxon>Bacillati</taxon>
        <taxon>Bacillota</taxon>
        <taxon>Bacilli</taxon>
        <taxon>Lactobacillales</taxon>
        <taxon>Lactobacillaceae</taxon>
        <taxon>Levilactobacillus</taxon>
    </lineage>
</organism>
<sequence>MIEPHDKVSWLEGKRRYYGFVRCLVSRAAYQTAMIEHQKKYIELPLEQLRLEITHD</sequence>
<gene>
    <name evidence="1" type="ORF">FD25_GL000181</name>
</gene>
<comment type="caution">
    <text evidence="1">The sequence shown here is derived from an EMBL/GenBank/DDBJ whole genome shotgun (WGS) entry which is preliminary data.</text>
</comment>
<dbReference type="STRING" id="1423715.FD25_GL000181"/>
<evidence type="ECO:0000313" key="1">
    <source>
        <dbReference type="EMBL" id="KRK94230.1"/>
    </source>
</evidence>
<protein>
    <submittedName>
        <fullName evidence="1">Uncharacterized protein</fullName>
    </submittedName>
</protein>
<accession>A0A0R1LEK4</accession>
<evidence type="ECO:0000313" key="2">
    <source>
        <dbReference type="Proteomes" id="UP000051955"/>
    </source>
</evidence>
<dbReference type="RefSeq" id="WP_157050057.1">
    <property type="nucleotide sequence ID" value="NZ_AZDV01000026.1"/>
</dbReference>
<dbReference type="PATRIC" id="fig|1423715.3.peg.193"/>
<name>A0A0R1LEK4_9LACO</name>
<dbReference type="Proteomes" id="UP000051955">
    <property type="component" value="Unassembled WGS sequence"/>
</dbReference>